<keyword evidence="2" id="KW-1185">Reference proteome</keyword>
<dbReference type="Proteomes" id="UP001172778">
    <property type="component" value="Unassembled WGS sequence"/>
</dbReference>
<protein>
    <recommendedName>
        <fullName evidence="3">Thiazolylpeptide-type bacteriocin</fullName>
    </recommendedName>
</protein>
<evidence type="ECO:0008006" key="3">
    <source>
        <dbReference type="Google" id="ProtNLM"/>
    </source>
</evidence>
<reference evidence="1" key="1">
    <citation type="submission" date="2023-03" db="EMBL/GenBank/DDBJ databases">
        <title>Chitinimonas shenzhenensis gen. nov., sp. nov., a novel member of family Burkholderiaceae isolated from activated sludge collected in Shen Zhen, China.</title>
        <authorList>
            <person name="Wang X."/>
        </authorList>
    </citation>
    <scope>NUCLEOTIDE SEQUENCE</scope>
    <source>
        <strain evidence="1">DQS-5</strain>
    </source>
</reference>
<gene>
    <name evidence="1" type="ORF">PZA18_04310</name>
</gene>
<organism evidence="1 2">
    <name type="scientific">Parachitinimonas caeni</name>
    <dbReference type="NCBI Taxonomy" id="3031301"/>
    <lineage>
        <taxon>Bacteria</taxon>
        <taxon>Pseudomonadati</taxon>
        <taxon>Pseudomonadota</taxon>
        <taxon>Betaproteobacteria</taxon>
        <taxon>Neisseriales</taxon>
        <taxon>Chitinibacteraceae</taxon>
        <taxon>Parachitinimonas</taxon>
    </lineage>
</organism>
<evidence type="ECO:0000313" key="1">
    <source>
        <dbReference type="EMBL" id="MDK2123272.1"/>
    </source>
</evidence>
<accession>A0ABT7DT66</accession>
<evidence type="ECO:0000313" key="2">
    <source>
        <dbReference type="Proteomes" id="UP001172778"/>
    </source>
</evidence>
<sequence>MNITIETTEILIIDSTEAEYLQDDMEGALAGVSISCCTCSCSCCC</sequence>
<comment type="caution">
    <text evidence="1">The sequence shown here is derived from an EMBL/GenBank/DDBJ whole genome shotgun (WGS) entry which is preliminary data.</text>
</comment>
<proteinExistence type="predicted"/>
<dbReference type="RefSeq" id="WP_284099566.1">
    <property type="nucleotide sequence ID" value="NZ_JARRAF010000004.1"/>
</dbReference>
<dbReference type="EMBL" id="JARRAF010000004">
    <property type="protein sequence ID" value="MDK2123272.1"/>
    <property type="molecule type" value="Genomic_DNA"/>
</dbReference>
<name>A0ABT7DT66_9NEIS</name>